<accession>A0A840PG88</accession>
<dbReference type="Proteomes" id="UP000578449">
    <property type="component" value="Unassembled WGS sequence"/>
</dbReference>
<protein>
    <submittedName>
        <fullName evidence="2">Uncharacterized protein</fullName>
    </submittedName>
</protein>
<evidence type="ECO:0000313" key="3">
    <source>
        <dbReference type="Proteomes" id="UP000578449"/>
    </source>
</evidence>
<feature type="region of interest" description="Disordered" evidence="1">
    <location>
        <begin position="245"/>
        <end position="265"/>
    </location>
</feature>
<gene>
    <name evidence="2" type="ORF">HNP84_010191</name>
</gene>
<organism evidence="2 3">
    <name type="scientific">Thermocatellispora tengchongensis</name>
    <dbReference type="NCBI Taxonomy" id="1073253"/>
    <lineage>
        <taxon>Bacteria</taxon>
        <taxon>Bacillati</taxon>
        <taxon>Actinomycetota</taxon>
        <taxon>Actinomycetes</taxon>
        <taxon>Streptosporangiales</taxon>
        <taxon>Streptosporangiaceae</taxon>
        <taxon>Thermocatellispora</taxon>
    </lineage>
</organism>
<comment type="caution">
    <text evidence="2">The sequence shown here is derived from an EMBL/GenBank/DDBJ whole genome shotgun (WGS) entry which is preliminary data.</text>
</comment>
<evidence type="ECO:0000313" key="2">
    <source>
        <dbReference type="EMBL" id="MBB5140424.1"/>
    </source>
</evidence>
<name>A0A840PG88_9ACTN</name>
<dbReference type="EMBL" id="JACHGN010000043">
    <property type="protein sequence ID" value="MBB5140424.1"/>
    <property type="molecule type" value="Genomic_DNA"/>
</dbReference>
<evidence type="ECO:0000256" key="1">
    <source>
        <dbReference type="SAM" id="MobiDB-lite"/>
    </source>
</evidence>
<reference evidence="2 3" key="1">
    <citation type="submission" date="2020-08" db="EMBL/GenBank/DDBJ databases">
        <title>Genomic Encyclopedia of Type Strains, Phase IV (KMG-IV): sequencing the most valuable type-strain genomes for metagenomic binning, comparative biology and taxonomic classification.</title>
        <authorList>
            <person name="Goeker M."/>
        </authorList>
    </citation>
    <scope>NUCLEOTIDE SEQUENCE [LARGE SCALE GENOMIC DNA]</scope>
    <source>
        <strain evidence="2 3">DSM 45615</strain>
    </source>
</reference>
<dbReference type="RefSeq" id="WP_185057214.1">
    <property type="nucleotide sequence ID" value="NZ_BAABIX010000070.1"/>
</dbReference>
<sequence>MPVFVLVAGLMAVALAGCSEEEREKVSPLRPLQVKEQASSVLKGEGGYVVNWAGVLGNANPWHFGEHVVATIVAKDAKGAEVVRMDQPLDAVPPHGTLAFSGKAVAKVKPETVSITYSQAKWNQAGRIPSAFQPFPVTDVVTKRQKNGGYLISGRVGTPYERVAGTLAVTALLRDAAGKLLGGASTFVDDVRSDAKQRFIVALDSVPKGVAKADVIARTWGSTSRPYEELAMGGTVPVHTVKPKTPPFAKDRGRTLIPGVDTRPE</sequence>
<keyword evidence="3" id="KW-1185">Reference proteome</keyword>
<dbReference type="AlphaFoldDB" id="A0A840PG88"/>
<proteinExistence type="predicted"/>